<dbReference type="EMBL" id="QJJQ01000002">
    <property type="protein sequence ID" value="PXW89528.1"/>
    <property type="molecule type" value="Genomic_DNA"/>
</dbReference>
<evidence type="ECO:0000313" key="2">
    <source>
        <dbReference type="Proteomes" id="UP000247978"/>
    </source>
</evidence>
<dbReference type="RefSeq" id="WP_207518819.1">
    <property type="nucleotide sequence ID" value="NZ_JADIJL010000001.1"/>
</dbReference>
<accession>A0A2V3W8L6</accession>
<protein>
    <submittedName>
        <fullName evidence="1">Uncharacterized protein</fullName>
    </submittedName>
</protein>
<evidence type="ECO:0000313" key="1">
    <source>
        <dbReference type="EMBL" id="PXW89528.1"/>
    </source>
</evidence>
<keyword evidence="2" id="KW-1185">Reference proteome</keyword>
<dbReference type="Proteomes" id="UP000247978">
    <property type="component" value="Unassembled WGS sequence"/>
</dbReference>
<sequence>MDQLISYEELVRKVQQQEDTVAQLVKIIAATNHRISELQVKQESMEKVHLINKI</sequence>
<comment type="caution">
    <text evidence="1">The sequence shown here is derived from an EMBL/GenBank/DDBJ whole genome shotgun (WGS) entry which is preliminary data.</text>
</comment>
<reference evidence="1 2" key="1">
    <citation type="submission" date="2018-05" db="EMBL/GenBank/DDBJ databases">
        <title>Genomic Encyclopedia of Type Strains, Phase IV (KMG-IV): sequencing the most valuable type-strain genomes for metagenomic binning, comparative biology and taxonomic classification.</title>
        <authorList>
            <person name="Goeker M."/>
        </authorList>
    </citation>
    <scope>NUCLEOTIDE SEQUENCE [LARGE SCALE GENOMIC DNA]</scope>
    <source>
        <strain evidence="1 2">DSM 28556</strain>
    </source>
</reference>
<name>A0A2V3W8L6_9BACI</name>
<gene>
    <name evidence="1" type="ORF">DFR56_102306</name>
</gene>
<organism evidence="1 2">
    <name type="scientific">Pseudogracilibacillus auburnensis</name>
    <dbReference type="NCBI Taxonomy" id="1494959"/>
    <lineage>
        <taxon>Bacteria</taxon>
        <taxon>Bacillati</taxon>
        <taxon>Bacillota</taxon>
        <taxon>Bacilli</taxon>
        <taxon>Bacillales</taxon>
        <taxon>Bacillaceae</taxon>
        <taxon>Pseudogracilibacillus</taxon>
    </lineage>
</organism>
<dbReference type="AlphaFoldDB" id="A0A2V3W8L6"/>
<proteinExistence type="predicted"/>